<feature type="signal peptide" evidence="4">
    <location>
        <begin position="1"/>
        <end position="25"/>
    </location>
</feature>
<evidence type="ECO:0000256" key="4">
    <source>
        <dbReference type="SAM" id="SignalP"/>
    </source>
</evidence>
<proteinExistence type="inferred from homology"/>
<accession>A0ABS3JSX6</accession>
<gene>
    <name evidence="6" type="ORF">J2I46_31340</name>
</gene>
<feature type="chain" id="PRO_5047526327" description="Beta/gamma crystallin 'Greek key' domain-containing protein" evidence="4">
    <location>
        <begin position="26"/>
        <end position="300"/>
    </location>
</feature>
<comment type="caution">
    <text evidence="6">The sequence shown here is derived from an EMBL/GenBank/DDBJ whole genome shotgun (WGS) entry which is preliminary data.</text>
</comment>
<dbReference type="Gene3D" id="2.60.20.10">
    <property type="entry name" value="Crystallins"/>
    <property type="match status" value="1"/>
</dbReference>
<evidence type="ECO:0000313" key="7">
    <source>
        <dbReference type="Proteomes" id="UP000664628"/>
    </source>
</evidence>
<dbReference type="Pfam" id="PF03995">
    <property type="entry name" value="Inhibitor_I36"/>
    <property type="match status" value="1"/>
</dbReference>
<dbReference type="SMART" id="SM00247">
    <property type="entry name" value="XTALbg"/>
    <property type="match status" value="1"/>
</dbReference>
<dbReference type="InterPro" id="IPR011024">
    <property type="entry name" value="G_crystallin-like"/>
</dbReference>
<dbReference type="EMBL" id="JAFMYW010000020">
    <property type="protein sequence ID" value="MBO0953109.1"/>
    <property type="molecule type" value="Genomic_DNA"/>
</dbReference>
<feature type="domain" description="Beta/gamma crystallin 'Greek key'" evidence="5">
    <location>
        <begin position="216"/>
        <end position="298"/>
    </location>
</feature>
<dbReference type="InterPro" id="IPR001064">
    <property type="entry name" value="Beta/gamma_crystallin"/>
</dbReference>
<dbReference type="SUPFAM" id="SSF49695">
    <property type="entry name" value="gamma-Crystallin-like"/>
    <property type="match status" value="1"/>
</dbReference>
<dbReference type="Proteomes" id="UP000664628">
    <property type="component" value="Unassembled WGS sequence"/>
</dbReference>
<comment type="similarity">
    <text evidence="1">Belongs to the beta/gamma-crystallin family.</text>
</comment>
<sequence length="300" mass="32126">MRTLSKYLFSLCCFFKIISCFTANAQVNSGKTITPYQTIYSDSRGSVQMRFLLFSCSSDASRYYGFYSTISDKGGYVGGKFDFVECDGKTGTEKFYVGLSQTGEIKDGGDWFGSKPYKIIRVYDVRSWGGSLGNGSSPTSGSTGNGSYANGGTSGVGYYANGGTNGSGSYWNSGRSGSKAYNSGNENGSYSNSNNNSSGSGSNSNNNGYEQQYGTVITLYADGGFTGATKNISSDWSVSSIGDSWNDAISSIRVPPGWKVTIYRDAGFQGRSMVIVGNWSVSGQFDEWNDQISSVRVTKP</sequence>
<name>A0ABS3JSX6_9BACT</name>
<dbReference type="RefSeq" id="WP_207333061.1">
    <property type="nucleotide sequence ID" value="NZ_JAFMYW010000020.1"/>
</dbReference>
<protein>
    <recommendedName>
        <fullName evidence="5">Beta/gamma crystallin 'Greek key' domain-containing protein</fullName>
    </recommendedName>
</protein>
<keyword evidence="7" id="KW-1185">Reference proteome</keyword>
<reference evidence="6 7" key="1">
    <citation type="submission" date="2021-03" db="EMBL/GenBank/DDBJ databases">
        <title>Fibrella sp. HMF5405 genome sequencing and assembly.</title>
        <authorList>
            <person name="Kang H."/>
            <person name="Kim H."/>
            <person name="Bae S."/>
            <person name="Joh K."/>
        </authorList>
    </citation>
    <scope>NUCLEOTIDE SEQUENCE [LARGE SCALE GENOMIC DNA]</scope>
    <source>
        <strain evidence="6 7">HMF5405</strain>
    </source>
</reference>
<evidence type="ECO:0000259" key="5">
    <source>
        <dbReference type="SMART" id="SM00247"/>
    </source>
</evidence>
<organism evidence="6 7">
    <name type="scientific">Fibrella forsythiae</name>
    <dbReference type="NCBI Taxonomy" id="2817061"/>
    <lineage>
        <taxon>Bacteria</taxon>
        <taxon>Pseudomonadati</taxon>
        <taxon>Bacteroidota</taxon>
        <taxon>Cytophagia</taxon>
        <taxon>Cytophagales</taxon>
        <taxon>Spirosomataceae</taxon>
        <taxon>Fibrella</taxon>
    </lineage>
</organism>
<evidence type="ECO:0000256" key="1">
    <source>
        <dbReference type="ARBA" id="ARBA00009646"/>
    </source>
</evidence>
<feature type="region of interest" description="Disordered" evidence="3">
    <location>
        <begin position="182"/>
        <end position="208"/>
    </location>
</feature>
<evidence type="ECO:0000256" key="2">
    <source>
        <dbReference type="ARBA" id="ARBA00022737"/>
    </source>
</evidence>
<keyword evidence="2" id="KW-0677">Repeat</keyword>
<evidence type="ECO:0000313" key="6">
    <source>
        <dbReference type="EMBL" id="MBO0953109.1"/>
    </source>
</evidence>
<evidence type="ECO:0000256" key="3">
    <source>
        <dbReference type="SAM" id="MobiDB-lite"/>
    </source>
</evidence>
<keyword evidence="4" id="KW-0732">Signal</keyword>